<dbReference type="InterPro" id="IPR058240">
    <property type="entry name" value="rSAM_sf"/>
</dbReference>
<evidence type="ECO:0000256" key="2">
    <source>
        <dbReference type="ARBA" id="ARBA00017228"/>
    </source>
</evidence>
<protein>
    <recommendedName>
        <fullName evidence="2 9">Heme chaperone HemW</fullName>
    </recommendedName>
</protein>
<evidence type="ECO:0000313" key="13">
    <source>
        <dbReference type="Proteomes" id="UP000824262"/>
    </source>
</evidence>
<dbReference type="InterPro" id="IPR006638">
    <property type="entry name" value="Elp3/MiaA/NifB-like_rSAM"/>
</dbReference>
<dbReference type="InterPro" id="IPR007197">
    <property type="entry name" value="rSAM"/>
</dbReference>
<dbReference type="SFLD" id="SFLDF00562">
    <property type="entry name" value="HemN-like__clustered_with_heat"/>
    <property type="match status" value="1"/>
</dbReference>
<keyword evidence="5 9" id="KW-0479">Metal-binding</keyword>
<evidence type="ECO:0000259" key="11">
    <source>
        <dbReference type="PROSITE" id="PS51918"/>
    </source>
</evidence>
<evidence type="ECO:0000256" key="1">
    <source>
        <dbReference type="ARBA" id="ARBA00006100"/>
    </source>
</evidence>
<dbReference type="GO" id="GO:0016705">
    <property type="term" value="F:oxidoreductase activity, acting on paired donors, with incorporation or reduction of molecular oxygen"/>
    <property type="evidence" value="ECO:0007669"/>
    <property type="project" value="InterPro"/>
</dbReference>
<name>A0A9D1CST9_9FIRM</name>
<sequence length="422" mass="47862">MSMKLGIYVHIPFCASKCGYCDFYSLAGCDRLMPKYQDALVAHIRESYGTLKSYEVDTVYFGGGTPSYYGAERLAELWTELKNSGRVRRDAEVTLEANPDSAKLKDLKLLRREGFNRISLGVQSANNDILKLIGRRHNWLQAEQAVQAARDAGFDNLSIDLIYGLPSQTRSDWADTLMKVIDLRPEHISCYGLTLEEGTPMYKYKGSPFLPSDDEQADMYLYAVDQLAHYGYAQYEISNFAIRGYESRHNLRYWRLEDYLGFGAGAHSCVGGARFSYIRDADAYIVGVLGDQKIVDEYEPVNSLERSSEYLMLGMRTVRGINAAEYTRICLADFAPIEGTLQIFAKKGWAVKEEDGSWHFTPPGFLLSNLLIGALLESQSSGRVEVTPWMKAAFDAEEKTELPPGEEELFEQEYRNRRRGRR</sequence>
<evidence type="ECO:0000256" key="8">
    <source>
        <dbReference type="ARBA" id="ARBA00023186"/>
    </source>
</evidence>
<evidence type="ECO:0000256" key="5">
    <source>
        <dbReference type="ARBA" id="ARBA00022723"/>
    </source>
</evidence>
<dbReference type="SFLD" id="SFLDF00288">
    <property type="entry name" value="HemN-like__clustered_with_nucl"/>
    <property type="match status" value="1"/>
</dbReference>
<dbReference type="PROSITE" id="PS51918">
    <property type="entry name" value="RADICAL_SAM"/>
    <property type="match status" value="1"/>
</dbReference>
<feature type="domain" description="Radical SAM core" evidence="11">
    <location>
        <begin position="1"/>
        <end position="233"/>
    </location>
</feature>
<dbReference type="SFLD" id="SFLDG01065">
    <property type="entry name" value="anaerobic_coproporphyrinogen-I"/>
    <property type="match status" value="1"/>
</dbReference>
<comment type="similarity">
    <text evidence="1">Belongs to the anaerobic coproporphyrinogen-III oxidase family. HemW subfamily.</text>
</comment>
<evidence type="ECO:0000256" key="9">
    <source>
        <dbReference type="RuleBase" id="RU364116"/>
    </source>
</evidence>
<dbReference type="Gene3D" id="3.20.20.70">
    <property type="entry name" value="Aldolase class I"/>
    <property type="match status" value="1"/>
</dbReference>
<comment type="caution">
    <text evidence="12">The sequence shown here is derived from an EMBL/GenBank/DDBJ whole genome shotgun (WGS) entry which is preliminary data.</text>
</comment>
<dbReference type="PANTHER" id="PTHR13932:SF5">
    <property type="entry name" value="RADICAL S-ADENOSYL METHIONINE DOMAIN-CONTAINING PROTEIN 1, MITOCHONDRIAL"/>
    <property type="match status" value="1"/>
</dbReference>
<dbReference type="Pfam" id="PF04055">
    <property type="entry name" value="Radical_SAM"/>
    <property type="match status" value="1"/>
</dbReference>
<reference evidence="12" key="2">
    <citation type="journal article" date="2021" name="PeerJ">
        <title>Extensive microbial diversity within the chicken gut microbiome revealed by metagenomics and culture.</title>
        <authorList>
            <person name="Gilroy R."/>
            <person name="Ravi A."/>
            <person name="Getino M."/>
            <person name="Pursley I."/>
            <person name="Horton D.L."/>
            <person name="Alikhan N.F."/>
            <person name="Baker D."/>
            <person name="Gharbi K."/>
            <person name="Hall N."/>
            <person name="Watson M."/>
            <person name="Adriaenssens E.M."/>
            <person name="Foster-Nyarko E."/>
            <person name="Jarju S."/>
            <person name="Secka A."/>
            <person name="Antonio M."/>
            <person name="Oren A."/>
            <person name="Chaudhuri R.R."/>
            <person name="La Ragione R."/>
            <person name="Hildebrand F."/>
            <person name="Pallen M.J."/>
        </authorList>
    </citation>
    <scope>NUCLEOTIDE SEQUENCE</scope>
    <source>
        <strain evidence="12">ChiBcolR7-354</strain>
    </source>
</reference>
<dbReference type="Proteomes" id="UP000824262">
    <property type="component" value="Unassembled WGS sequence"/>
</dbReference>
<proteinExistence type="inferred from homology"/>
<dbReference type="InterPro" id="IPR010723">
    <property type="entry name" value="HemN_C"/>
</dbReference>
<dbReference type="GO" id="GO:0004109">
    <property type="term" value="F:coproporphyrinogen oxidase activity"/>
    <property type="evidence" value="ECO:0007669"/>
    <property type="project" value="InterPro"/>
</dbReference>
<gene>
    <name evidence="12" type="primary">hemW</name>
    <name evidence="12" type="ORF">IAB77_00425</name>
</gene>
<dbReference type="CDD" id="cd01335">
    <property type="entry name" value="Radical_SAM"/>
    <property type="match status" value="1"/>
</dbReference>
<dbReference type="SFLD" id="SFLDS00029">
    <property type="entry name" value="Radical_SAM"/>
    <property type="match status" value="1"/>
</dbReference>
<feature type="region of interest" description="Disordered" evidence="10">
    <location>
        <begin position="397"/>
        <end position="422"/>
    </location>
</feature>
<dbReference type="GO" id="GO:0005737">
    <property type="term" value="C:cytoplasm"/>
    <property type="evidence" value="ECO:0007669"/>
    <property type="project" value="UniProtKB-SubCell"/>
</dbReference>
<dbReference type="SMART" id="SM00729">
    <property type="entry name" value="Elp3"/>
    <property type="match status" value="1"/>
</dbReference>
<reference evidence="12" key="1">
    <citation type="submission" date="2020-10" db="EMBL/GenBank/DDBJ databases">
        <authorList>
            <person name="Gilroy R."/>
        </authorList>
    </citation>
    <scope>NUCLEOTIDE SEQUENCE</scope>
    <source>
        <strain evidence="12">ChiBcolR7-354</strain>
    </source>
</reference>
<keyword evidence="3 9" id="KW-0349">Heme</keyword>
<dbReference type="AlphaFoldDB" id="A0A9D1CST9"/>
<evidence type="ECO:0000256" key="3">
    <source>
        <dbReference type="ARBA" id="ARBA00022617"/>
    </source>
</evidence>
<dbReference type="GO" id="GO:0006779">
    <property type="term" value="P:porphyrin-containing compound biosynthetic process"/>
    <property type="evidence" value="ECO:0007669"/>
    <property type="project" value="InterPro"/>
</dbReference>
<dbReference type="NCBIfam" id="TIGR00539">
    <property type="entry name" value="hemN_rel"/>
    <property type="match status" value="1"/>
</dbReference>
<dbReference type="InterPro" id="IPR017972">
    <property type="entry name" value="Cyt_P450_CS"/>
</dbReference>
<dbReference type="InterPro" id="IPR004559">
    <property type="entry name" value="HemW-like"/>
</dbReference>
<dbReference type="PROSITE" id="PS00086">
    <property type="entry name" value="CYTOCHROME_P450"/>
    <property type="match status" value="1"/>
</dbReference>
<evidence type="ECO:0000256" key="7">
    <source>
        <dbReference type="ARBA" id="ARBA00023014"/>
    </source>
</evidence>
<dbReference type="EMBL" id="DVGA01000007">
    <property type="protein sequence ID" value="HIQ77705.1"/>
    <property type="molecule type" value="Genomic_DNA"/>
</dbReference>
<organism evidence="12 13">
    <name type="scientific">Candidatus Scatomorpha intestinavium</name>
    <dbReference type="NCBI Taxonomy" id="2840922"/>
    <lineage>
        <taxon>Bacteria</taxon>
        <taxon>Bacillati</taxon>
        <taxon>Bacillota</taxon>
        <taxon>Clostridia</taxon>
        <taxon>Eubacteriales</taxon>
        <taxon>Candidatus Scatomorpha</taxon>
    </lineage>
</organism>
<dbReference type="InterPro" id="IPR013785">
    <property type="entry name" value="Aldolase_TIM"/>
</dbReference>
<keyword evidence="9" id="KW-0004">4Fe-4S</keyword>
<dbReference type="Pfam" id="PF06969">
    <property type="entry name" value="HemN_C"/>
    <property type="match status" value="1"/>
</dbReference>
<keyword evidence="8 9" id="KW-0143">Chaperone</keyword>
<evidence type="ECO:0000256" key="4">
    <source>
        <dbReference type="ARBA" id="ARBA00022691"/>
    </source>
</evidence>
<keyword evidence="9" id="KW-0963">Cytoplasm</keyword>
<dbReference type="PANTHER" id="PTHR13932">
    <property type="entry name" value="COPROPORPHYRINIGEN III OXIDASE"/>
    <property type="match status" value="1"/>
</dbReference>
<dbReference type="GO" id="GO:0051539">
    <property type="term" value="F:4 iron, 4 sulfur cluster binding"/>
    <property type="evidence" value="ECO:0007669"/>
    <property type="project" value="UniProtKB-UniRule"/>
</dbReference>
<dbReference type="InterPro" id="IPR034505">
    <property type="entry name" value="Coproporphyrinogen-III_oxidase"/>
</dbReference>
<comment type="function">
    <text evidence="9">Probably acts as a heme chaperone, transferring heme to an unknown acceptor. Binds one molecule of heme per monomer, possibly covalently. Binds 1 [4Fe-4S] cluster. The cluster is coordinated with 3 cysteines and an exchangeable S-adenosyl-L-methionine.</text>
</comment>
<dbReference type="GO" id="GO:0005506">
    <property type="term" value="F:iron ion binding"/>
    <property type="evidence" value="ECO:0007669"/>
    <property type="project" value="InterPro"/>
</dbReference>
<comment type="subcellular location">
    <subcellularLocation>
        <location evidence="9">Cytoplasm</location>
    </subcellularLocation>
</comment>
<keyword evidence="4 9" id="KW-0949">S-adenosyl-L-methionine</keyword>
<dbReference type="SFLD" id="SFLDG01082">
    <property type="entry name" value="B12-binding_domain_containing"/>
    <property type="match status" value="1"/>
</dbReference>
<accession>A0A9D1CST9</accession>
<evidence type="ECO:0000256" key="10">
    <source>
        <dbReference type="SAM" id="MobiDB-lite"/>
    </source>
</evidence>
<evidence type="ECO:0000256" key="6">
    <source>
        <dbReference type="ARBA" id="ARBA00023004"/>
    </source>
</evidence>
<dbReference type="SUPFAM" id="SSF102114">
    <property type="entry name" value="Radical SAM enzymes"/>
    <property type="match status" value="1"/>
</dbReference>
<keyword evidence="6 9" id="KW-0408">Iron</keyword>
<evidence type="ECO:0000313" key="12">
    <source>
        <dbReference type="EMBL" id="HIQ77705.1"/>
    </source>
</evidence>
<keyword evidence="7 9" id="KW-0411">Iron-sulfur</keyword>